<organism evidence="2 3">
    <name type="scientific">Candidatus Argoarchaeum ethanivorans</name>
    <dbReference type="NCBI Taxonomy" id="2608793"/>
    <lineage>
        <taxon>Archaea</taxon>
        <taxon>Methanobacteriati</taxon>
        <taxon>Methanobacteriota</taxon>
        <taxon>Stenosarchaea group</taxon>
        <taxon>Methanomicrobia</taxon>
        <taxon>Methanosarcinales</taxon>
        <taxon>Methanosarcinales incertae sedis</taxon>
        <taxon>GOM Arc I cluster</taxon>
        <taxon>Candidatus Argoarchaeum</taxon>
    </lineage>
</organism>
<dbReference type="EMBL" id="CAJHIS010000002">
    <property type="protein sequence ID" value="CAD6491405.1"/>
    <property type="molecule type" value="Genomic_DNA"/>
</dbReference>
<comment type="caution">
    <text evidence="2">The sequence shown here is derived from an EMBL/GenBank/DDBJ whole genome shotgun (WGS) entry which is preliminary data.</text>
</comment>
<protein>
    <submittedName>
        <fullName evidence="2">Uncharacterized protein</fullName>
    </submittedName>
</protein>
<dbReference type="AlphaFoldDB" id="A0A811T9C9"/>
<feature type="transmembrane region" description="Helical" evidence="1">
    <location>
        <begin position="6"/>
        <end position="26"/>
    </location>
</feature>
<evidence type="ECO:0000256" key="1">
    <source>
        <dbReference type="SAM" id="Phobius"/>
    </source>
</evidence>
<proteinExistence type="predicted"/>
<keyword evidence="1" id="KW-0812">Transmembrane</keyword>
<accession>A0A811T9C9</accession>
<keyword evidence="1" id="KW-0472">Membrane</keyword>
<name>A0A811T9C9_9EURY</name>
<sequence length="53" mass="6178">MVNRDVIENTGSFFWIFLMLTMLVLLPKKKRLDVCKAKAVTEYGTEKNVDDKK</sequence>
<reference evidence="2" key="1">
    <citation type="submission" date="2020-10" db="EMBL/GenBank/DDBJ databases">
        <authorList>
            <person name="Hahn C.J."/>
            <person name="Laso-Perez R."/>
            <person name="Vulcano F."/>
            <person name="Vaziourakis K.-M."/>
            <person name="Stokke R."/>
            <person name="Steen I.H."/>
            <person name="Teske A."/>
            <person name="Boetius A."/>
            <person name="Liebeke M."/>
            <person name="Amann R."/>
            <person name="Knittel K."/>
        </authorList>
    </citation>
    <scope>NUCLEOTIDE SEQUENCE</scope>
    <source>
        <strain evidence="2">Gfbio:e3339647-f889-4370-9287-4fb5cb688e4c:AG392D22_GoMArc1</strain>
    </source>
</reference>
<evidence type="ECO:0000313" key="3">
    <source>
        <dbReference type="Proteomes" id="UP000634805"/>
    </source>
</evidence>
<dbReference type="Proteomes" id="UP000634805">
    <property type="component" value="Unassembled WGS sequence"/>
</dbReference>
<evidence type="ECO:0000313" key="2">
    <source>
        <dbReference type="EMBL" id="CAD6491405.1"/>
    </source>
</evidence>
<keyword evidence="1" id="KW-1133">Transmembrane helix</keyword>
<gene>
    <name evidence="2" type="ORF">EMLJLAPB_00138</name>
</gene>